<dbReference type="Pfam" id="PF01198">
    <property type="entry name" value="Ribosomal_L31e"/>
    <property type="match status" value="1"/>
</dbReference>
<dbReference type="RefSeq" id="XP_035583758.1">
    <property type="nucleotide sequence ID" value="XM_035727865.1"/>
</dbReference>
<proteinExistence type="inferred from homology"/>
<comment type="similarity">
    <text evidence="1">Belongs to the eukaryotic ribosomal protein eL31 family.</text>
</comment>
<dbReference type="PANTHER" id="PTHR10956:SF4">
    <property type="entry name" value="LARGE RIBOSOMAL SUBUNIT PROTEIN EL31"/>
    <property type="match status" value="1"/>
</dbReference>
<accession>A0A6P9FKI1</accession>
<dbReference type="GO" id="GO:0022625">
    <property type="term" value="C:cytosolic large ribosomal subunit"/>
    <property type="evidence" value="ECO:0007669"/>
    <property type="project" value="TreeGrafter"/>
</dbReference>
<keyword evidence="3" id="KW-0689">Ribosomal protein</keyword>
<organism evidence="8 9">
    <name type="scientific">Zalophus californianus</name>
    <name type="common">California sealion</name>
    <dbReference type="NCBI Taxonomy" id="9704"/>
    <lineage>
        <taxon>Eukaryota</taxon>
        <taxon>Metazoa</taxon>
        <taxon>Chordata</taxon>
        <taxon>Craniata</taxon>
        <taxon>Vertebrata</taxon>
        <taxon>Euteleostomi</taxon>
        <taxon>Mammalia</taxon>
        <taxon>Eutheria</taxon>
        <taxon>Laurasiatheria</taxon>
        <taxon>Carnivora</taxon>
        <taxon>Caniformia</taxon>
        <taxon>Pinnipedia</taxon>
        <taxon>Otariidae</taxon>
        <taxon>Zalophus</taxon>
    </lineage>
</organism>
<dbReference type="SMART" id="SM01380">
    <property type="entry name" value="Ribosomal_L31e"/>
    <property type="match status" value="1"/>
</dbReference>
<dbReference type="GO" id="GO:0003735">
    <property type="term" value="F:structural constituent of ribosome"/>
    <property type="evidence" value="ECO:0007669"/>
    <property type="project" value="InterPro"/>
</dbReference>
<evidence type="ECO:0000256" key="1">
    <source>
        <dbReference type="ARBA" id="ARBA00010808"/>
    </source>
</evidence>
<dbReference type="OrthoDB" id="9739313at2759"/>
<name>A0A6P9FKI1_ZALCA</name>
<dbReference type="InterPro" id="IPR023621">
    <property type="entry name" value="Ribosomal_eL31_dom_sf"/>
</dbReference>
<keyword evidence="4" id="KW-0687">Ribonucleoprotein</keyword>
<dbReference type="CDD" id="cd00463">
    <property type="entry name" value="Ribosomal_L31e"/>
    <property type="match status" value="1"/>
</dbReference>
<dbReference type="GO" id="GO:0002181">
    <property type="term" value="P:cytoplasmic translation"/>
    <property type="evidence" value="ECO:0007669"/>
    <property type="project" value="TreeGrafter"/>
</dbReference>
<dbReference type="Gene3D" id="3.10.440.10">
    <property type="match status" value="1"/>
</dbReference>
<sequence>MGHSAINKVVTREHTINIQKHIHGVGFKKCAPEALKDIRKFSMKEMRTPDVRTDTRLNNTVRAKGIRKVPHHVCVQLSRKCNKDEDSPNQLYTLVTYVPVTTFKNLDS</sequence>
<keyword evidence="8" id="KW-1185">Reference proteome</keyword>
<reference evidence="9" key="1">
    <citation type="submission" date="2025-08" db="UniProtKB">
        <authorList>
            <consortium name="RefSeq"/>
        </authorList>
    </citation>
    <scope>IDENTIFICATION</scope>
    <source>
        <tissue evidence="9">Blood</tissue>
    </source>
</reference>
<dbReference type="PANTHER" id="PTHR10956">
    <property type="entry name" value="60S RIBOSOMAL PROTEIN L31"/>
    <property type="match status" value="1"/>
</dbReference>
<dbReference type="AlphaFoldDB" id="A0A6P9FKI1"/>
<evidence type="ECO:0000313" key="8">
    <source>
        <dbReference type="Proteomes" id="UP000515165"/>
    </source>
</evidence>
<comment type="subunit">
    <text evidence="2">Component of the large ribosomal subunit.</text>
</comment>
<dbReference type="InterPro" id="IPR000054">
    <property type="entry name" value="Ribosomal_eL31"/>
</dbReference>
<gene>
    <name evidence="9" type="primary">LOC113908613</name>
</gene>
<dbReference type="KEGG" id="zca:113908613"/>
<dbReference type="FunFam" id="3.10.440.10:FF:000001">
    <property type="entry name" value="60S ribosomal protein L31"/>
    <property type="match status" value="1"/>
</dbReference>
<protein>
    <recommendedName>
        <fullName evidence="6">Large ribosomal subunit protein eL31</fullName>
    </recommendedName>
    <alternativeName>
        <fullName evidence="7">60S ribosomal protein L31</fullName>
    </alternativeName>
</protein>
<evidence type="ECO:0000256" key="4">
    <source>
        <dbReference type="ARBA" id="ARBA00023274"/>
    </source>
</evidence>
<evidence type="ECO:0000256" key="3">
    <source>
        <dbReference type="ARBA" id="ARBA00022980"/>
    </source>
</evidence>
<evidence type="ECO:0000256" key="2">
    <source>
        <dbReference type="ARBA" id="ARBA00011133"/>
    </source>
</evidence>
<dbReference type="Proteomes" id="UP000515165">
    <property type="component" value="Chromosome 6"/>
</dbReference>
<evidence type="ECO:0000256" key="5">
    <source>
        <dbReference type="ARBA" id="ARBA00034092"/>
    </source>
</evidence>
<evidence type="ECO:0000256" key="7">
    <source>
        <dbReference type="ARBA" id="ARBA00035337"/>
    </source>
</evidence>
<comment type="function">
    <text evidence="5">Component of the large ribosomal subunit. The ribosome is a large ribonucleoprotein complex responsible for the synthesis of proteins in the cell.</text>
</comment>
<dbReference type="SUPFAM" id="SSF54575">
    <property type="entry name" value="Ribosomal protein L31e"/>
    <property type="match status" value="1"/>
</dbReference>
<evidence type="ECO:0000256" key="6">
    <source>
        <dbReference type="ARBA" id="ARBA00035230"/>
    </source>
</evidence>
<evidence type="ECO:0000313" key="9">
    <source>
        <dbReference type="RefSeq" id="XP_035583758.1"/>
    </source>
</evidence>
<dbReference type="GeneID" id="113908613"/>